<keyword evidence="1" id="KW-0812">Transmembrane</keyword>
<keyword evidence="1" id="KW-0472">Membrane</keyword>
<organism evidence="2 3">
    <name type="scientific">Vibrio tritonius</name>
    <dbReference type="NCBI Taxonomy" id="1435069"/>
    <lineage>
        <taxon>Bacteria</taxon>
        <taxon>Pseudomonadati</taxon>
        <taxon>Pseudomonadota</taxon>
        <taxon>Gammaproteobacteria</taxon>
        <taxon>Vibrionales</taxon>
        <taxon>Vibrionaceae</taxon>
        <taxon>Vibrio</taxon>
    </lineage>
</organism>
<evidence type="ECO:0000256" key="1">
    <source>
        <dbReference type="SAM" id="Phobius"/>
    </source>
</evidence>
<protein>
    <recommendedName>
        <fullName evidence="4">Transmembrane protein</fullName>
    </recommendedName>
</protein>
<keyword evidence="1" id="KW-1133">Transmembrane helix</keyword>
<evidence type="ECO:0000313" key="2">
    <source>
        <dbReference type="EMBL" id="MCA2018783.1"/>
    </source>
</evidence>
<feature type="transmembrane region" description="Helical" evidence="1">
    <location>
        <begin position="25"/>
        <end position="50"/>
    </location>
</feature>
<dbReference type="EMBL" id="JAIWIU010000200">
    <property type="protein sequence ID" value="MCA2018783.1"/>
    <property type="molecule type" value="Genomic_DNA"/>
</dbReference>
<dbReference type="Proteomes" id="UP001199044">
    <property type="component" value="Unassembled WGS sequence"/>
</dbReference>
<reference evidence="3" key="1">
    <citation type="submission" date="2023-07" db="EMBL/GenBank/DDBJ databases">
        <title>Molecular identification of indigenous halophilic bacteria isolated from red sea cost, biodegradation of synthetic dyes and assessment of degraded metabolite toxicity.</title>
        <authorList>
            <person name="Chaieb K."/>
            <person name="Altayb H.N."/>
        </authorList>
    </citation>
    <scope>NUCLEOTIDE SEQUENCE [LARGE SCALE GENOMIC DNA]</scope>
    <source>
        <strain evidence="3">K20</strain>
    </source>
</reference>
<name>A0ABS7YSX0_9VIBR</name>
<gene>
    <name evidence="2" type="ORF">LDJ79_21895</name>
</gene>
<proteinExistence type="predicted"/>
<evidence type="ECO:0000313" key="3">
    <source>
        <dbReference type="Proteomes" id="UP001199044"/>
    </source>
</evidence>
<comment type="caution">
    <text evidence="2">The sequence shown here is derived from an EMBL/GenBank/DDBJ whole genome shotgun (WGS) entry which is preliminary data.</text>
</comment>
<keyword evidence="3" id="KW-1185">Reference proteome</keyword>
<evidence type="ECO:0008006" key="4">
    <source>
        <dbReference type="Google" id="ProtNLM"/>
    </source>
</evidence>
<dbReference type="RefSeq" id="WP_225252090.1">
    <property type="nucleotide sequence ID" value="NZ_JAIWIU010000200.1"/>
</dbReference>
<accession>A0ABS7YSX0</accession>
<sequence>MTEEIKETVLQPLTTKEAKAKSNALIAYGLMAFGSVIIITWFIGAIWAMVKKSEAAGTRFEDHYKNIIQLFWYSLVLIIIGFVTSLFVIGYFILLATWVWIIFRLVKGFARILTDQSYS</sequence>
<feature type="transmembrane region" description="Helical" evidence="1">
    <location>
        <begin position="70"/>
        <end position="103"/>
    </location>
</feature>